<sequence>MNVYTYTGEDLDRLANQVKEALIAFLGDEGHLKLTQEEFEDFCASHVVVLARSGVFGRLWDKLRGLQEGYIVTVMKTPLRKGSHPDAPVIQLVRDEDSP</sequence>
<organism evidence="1">
    <name type="scientific">marine sediment metagenome</name>
    <dbReference type="NCBI Taxonomy" id="412755"/>
    <lineage>
        <taxon>unclassified sequences</taxon>
        <taxon>metagenomes</taxon>
        <taxon>ecological metagenomes</taxon>
    </lineage>
</organism>
<name>A0A0F9U6Q3_9ZZZZ</name>
<dbReference type="EMBL" id="LAZR01000125">
    <property type="protein sequence ID" value="KKN88885.1"/>
    <property type="molecule type" value="Genomic_DNA"/>
</dbReference>
<comment type="caution">
    <text evidence="1">The sequence shown here is derived from an EMBL/GenBank/DDBJ whole genome shotgun (WGS) entry which is preliminary data.</text>
</comment>
<protein>
    <submittedName>
        <fullName evidence="1">Uncharacterized protein</fullName>
    </submittedName>
</protein>
<evidence type="ECO:0000313" key="1">
    <source>
        <dbReference type="EMBL" id="KKN88885.1"/>
    </source>
</evidence>
<dbReference type="AlphaFoldDB" id="A0A0F9U6Q3"/>
<gene>
    <name evidence="1" type="ORF">LCGC14_0244920</name>
</gene>
<proteinExistence type="predicted"/>
<accession>A0A0F9U6Q3</accession>
<reference evidence="1" key="1">
    <citation type="journal article" date="2015" name="Nature">
        <title>Complex archaea that bridge the gap between prokaryotes and eukaryotes.</title>
        <authorList>
            <person name="Spang A."/>
            <person name="Saw J.H."/>
            <person name="Jorgensen S.L."/>
            <person name="Zaremba-Niedzwiedzka K."/>
            <person name="Martijn J."/>
            <person name="Lind A.E."/>
            <person name="van Eijk R."/>
            <person name="Schleper C."/>
            <person name="Guy L."/>
            <person name="Ettema T.J."/>
        </authorList>
    </citation>
    <scope>NUCLEOTIDE SEQUENCE</scope>
</reference>